<keyword evidence="2" id="KW-1185">Reference proteome</keyword>
<dbReference type="Proteomes" id="UP000290572">
    <property type="component" value="Unassembled WGS sequence"/>
</dbReference>
<dbReference type="EMBL" id="QBIY01011366">
    <property type="protein sequence ID" value="RXN32502.1"/>
    <property type="molecule type" value="Genomic_DNA"/>
</dbReference>
<sequence length="83" mass="9217">MRRFPESEKIPGTSSAEARVRRRINHGAPVRAFQRHAGRAGIYAVPYGRAVLPGLMWSVWNPGRLTLLMLMGDCDASSSYTTL</sequence>
<accession>A0A498NKP1</accession>
<protein>
    <submittedName>
        <fullName evidence="1">Uncharacterized protein</fullName>
    </submittedName>
</protein>
<organism evidence="1 2">
    <name type="scientific">Labeo rohita</name>
    <name type="common">Indian major carp</name>
    <name type="synonym">Cyprinus rohita</name>
    <dbReference type="NCBI Taxonomy" id="84645"/>
    <lineage>
        <taxon>Eukaryota</taxon>
        <taxon>Metazoa</taxon>
        <taxon>Chordata</taxon>
        <taxon>Craniata</taxon>
        <taxon>Vertebrata</taxon>
        <taxon>Euteleostomi</taxon>
        <taxon>Actinopterygii</taxon>
        <taxon>Neopterygii</taxon>
        <taxon>Teleostei</taxon>
        <taxon>Ostariophysi</taxon>
        <taxon>Cypriniformes</taxon>
        <taxon>Cyprinidae</taxon>
        <taxon>Labeoninae</taxon>
        <taxon>Labeonini</taxon>
        <taxon>Labeo</taxon>
    </lineage>
</organism>
<proteinExistence type="predicted"/>
<dbReference type="AlphaFoldDB" id="A0A498NKP1"/>
<name>A0A498NKP1_LABRO</name>
<gene>
    <name evidence="1" type="ORF">ROHU_016141</name>
</gene>
<reference evidence="1 2" key="1">
    <citation type="submission" date="2018-03" db="EMBL/GenBank/DDBJ databases">
        <title>Draft genome sequence of Rohu Carp (Labeo rohita).</title>
        <authorList>
            <person name="Das P."/>
            <person name="Kushwaha B."/>
            <person name="Joshi C.G."/>
            <person name="Kumar D."/>
            <person name="Nagpure N.S."/>
            <person name="Sahoo L."/>
            <person name="Das S.P."/>
            <person name="Bit A."/>
            <person name="Patnaik S."/>
            <person name="Meher P.K."/>
            <person name="Jayasankar P."/>
            <person name="Koringa P.G."/>
            <person name="Patel N.V."/>
            <person name="Hinsu A.T."/>
            <person name="Kumar R."/>
            <person name="Pandey M."/>
            <person name="Agarwal S."/>
            <person name="Srivastava S."/>
            <person name="Singh M."/>
            <person name="Iquebal M.A."/>
            <person name="Jaiswal S."/>
            <person name="Angadi U.B."/>
            <person name="Kumar N."/>
            <person name="Raza M."/>
            <person name="Shah T.M."/>
            <person name="Rai A."/>
            <person name="Jena J.K."/>
        </authorList>
    </citation>
    <scope>NUCLEOTIDE SEQUENCE [LARGE SCALE GENOMIC DNA]</scope>
    <source>
        <strain evidence="1">DASCIFA01</strain>
        <tissue evidence="1">Testis</tissue>
    </source>
</reference>
<evidence type="ECO:0000313" key="2">
    <source>
        <dbReference type="Proteomes" id="UP000290572"/>
    </source>
</evidence>
<evidence type="ECO:0000313" key="1">
    <source>
        <dbReference type="EMBL" id="RXN32502.1"/>
    </source>
</evidence>
<comment type="caution">
    <text evidence="1">The sequence shown here is derived from an EMBL/GenBank/DDBJ whole genome shotgun (WGS) entry which is preliminary data.</text>
</comment>